<dbReference type="PANTHER" id="PTHR11228">
    <property type="entry name" value="RADICAL SAM DOMAIN PROTEIN"/>
    <property type="match status" value="1"/>
</dbReference>
<keyword evidence="3" id="KW-0408">Iron</keyword>
<dbReference type="InterPro" id="IPR007197">
    <property type="entry name" value="rSAM"/>
</dbReference>
<sequence>MPKQLGFANNRHYIYVDDLPLVGHIAFGVIDRGTNILQIRPTTLCPYSCIFCSVDAGPFSKYRLSEYIVKGDHLVRWVKHVYSAKGGEVIEGLIDGVGEPPTHPEIVDIVKELKRFLSRVAIESRGQTLTIELVDRLADAGLDRLNISIDTLNPEKGRYLQGVPWYDVGYVKNIVEYIVKETSIDVHLTPVWIPGVNDRDIEKIIEWGLKIGVGKRFPPFGIQKYEVHRYGRRVPKVKEVDWNTFRNFLERLENIYGVPLYYKNMDFGIKKTKGYPQKFSKGDIGEVTIVSPGWLKNEVIAVDKDFDTTITIVNIPWTSNLFGKTIKVKFIEVYDTIYIARKI</sequence>
<dbReference type="SFLD" id="SFLDG01067">
    <property type="entry name" value="SPASM/twitch_domain_containing"/>
    <property type="match status" value="1"/>
</dbReference>
<dbReference type="InterPro" id="IPR058240">
    <property type="entry name" value="rSAM_sf"/>
</dbReference>
<dbReference type="SFLD" id="SFLDS00029">
    <property type="entry name" value="Radical_SAM"/>
    <property type="match status" value="1"/>
</dbReference>
<proteinExistence type="predicted"/>
<dbReference type="GO" id="GO:0046872">
    <property type="term" value="F:metal ion binding"/>
    <property type="evidence" value="ECO:0007669"/>
    <property type="project" value="UniProtKB-KW"/>
</dbReference>
<dbReference type="CDD" id="cd01335">
    <property type="entry name" value="Radical_SAM"/>
    <property type="match status" value="1"/>
</dbReference>
<name>A0A7C4H6H1_9CREN</name>
<reference evidence="6" key="1">
    <citation type="journal article" date="2020" name="mSystems">
        <title>Genome- and Community-Level Interaction Insights into Carbon Utilization and Element Cycling Functions of Hydrothermarchaeota in Hydrothermal Sediment.</title>
        <authorList>
            <person name="Zhou Z."/>
            <person name="Liu Y."/>
            <person name="Xu W."/>
            <person name="Pan J."/>
            <person name="Luo Z.H."/>
            <person name="Li M."/>
        </authorList>
    </citation>
    <scope>NUCLEOTIDE SEQUENCE [LARGE SCALE GENOMIC DNA]</scope>
    <source>
        <strain evidence="6">SpSt-658</strain>
    </source>
</reference>
<protein>
    <submittedName>
        <fullName evidence="6">Radical SAM protein</fullName>
    </submittedName>
</protein>
<evidence type="ECO:0000256" key="3">
    <source>
        <dbReference type="ARBA" id="ARBA00023004"/>
    </source>
</evidence>
<dbReference type="InterPro" id="IPR050377">
    <property type="entry name" value="Radical_SAM_PqqE_MftC-like"/>
</dbReference>
<evidence type="ECO:0000256" key="4">
    <source>
        <dbReference type="ARBA" id="ARBA00023014"/>
    </source>
</evidence>
<dbReference type="EMBL" id="DTCA01000113">
    <property type="protein sequence ID" value="HGM07493.1"/>
    <property type="molecule type" value="Genomic_DNA"/>
</dbReference>
<evidence type="ECO:0000256" key="1">
    <source>
        <dbReference type="ARBA" id="ARBA00022691"/>
    </source>
</evidence>
<dbReference type="Gene3D" id="3.20.20.70">
    <property type="entry name" value="Aldolase class I"/>
    <property type="match status" value="1"/>
</dbReference>
<gene>
    <name evidence="6" type="ORF">ENU31_03685</name>
</gene>
<dbReference type="InterPro" id="IPR013785">
    <property type="entry name" value="Aldolase_TIM"/>
</dbReference>
<dbReference type="GO" id="GO:0003824">
    <property type="term" value="F:catalytic activity"/>
    <property type="evidence" value="ECO:0007669"/>
    <property type="project" value="InterPro"/>
</dbReference>
<evidence type="ECO:0000313" key="6">
    <source>
        <dbReference type="EMBL" id="HGM07493.1"/>
    </source>
</evidence>
<dbReference type="InterPro" id="IPR040088">
    <property type="entry name" value="MJ0103-like"/>
</dbReference>
<comment type="caution">
    <text evidence="6">The sequence shown here is derived from an EMBL/GenBank/DDBJ whole genome shotgun (WGS) entry which is preliminary data.</text>
</comment>
<keyword evidence="4" id="KW-0411">Iron-sulfur</keyword>
<evidence type="ECO:0000259" key="5">
    <source>
        <dbReference type="PROSITE" id="PS51918"/>
    </source>
</evidence>
<dbReference type="SFLD" id="SFLDG01110">
    <property type="entry name" value="Uncharacterised_Radical_SAM_Su"/>
    <property type="match status" value="1"/>
</dbReference>
<keyword evidence="2" id="KW-0479">Metal-binding</keyword>
<organism evidence="6">
    <name type="scientific">Ignisphaera aggregans</name>
    <dbReference type="NCBI Taxonomy" id="334771"/>
    <lineage>
        <taxon>Archaea</taxon>
        <taxon>Thermoproteota</taxon>
        <taxon>Thermoprotei</taxon>
        <taxon>Desulfurococcales</taxon>
        <taxon>Desulfurococcaceae</taxon>
        <taxon>Ignisphaera</taxon>
    </lineage>
</organism>
<accession>A0A7C4H6H1</accession>
<dbReference type="SMART" id="SM00729">
    <property type="entry name" value="Elp3"/>
    <property type="match status" value="1"/>
</dbReference>
<dbReference type="InterPro" id="IPR006638">
    <property type="entry name" value="Elp3/MiaA/NifB-like_rSAM"/>
</dbReference>
<dbReference type="PANTHER" id="PTHR11228:SF35">
    <property type="entry name" value="MOLYBDENUM COFACTOR BIOSYNTHESIS PROTEIN A-RELATED"/>
    <property type="match status" value="1"/>
</dbReference>
<dbReference type="PROSITE" id="PS51918">
    <property type="entry name" value="RADICAL_SAM"/>
    <property type="match status" value="1"/>
</dbReference>
<dbReference type="Pfam" id="PF04055">
    <property type="entry name" value="Radical_SAM"/>
    <property type="match status" value="1"/>
</dbReference>
<dbReference type="GO" id="GO:0051536">
    <property type="term" value="F:iron-sulfur cluster binding"/>
    <property type="evidence" value="ECO:0007669"/>
    <property type="project" value="UniProtKB-KW"/>
</dbReference>
<feature type="domain" description="Radical SAM core" evidence="5">
    <location>
        <begin position="31"/>
        <end position="259"/>
    </location>
</feature>
<dbReference type="AlphaFoldDB" id="A0A7C4H6H1"/>
<dbReference type="SUPFAM" id="SSF102114">
    <property type="entry name" value="Radical SAM enzymes"/>
    <property type="match status" value="1"/>
</dbReference>
<keyword evidence="1" id="KW-0949">S-adenosyl-L-methionine</keyword>
<evidence type="ECO:0000256" key="2">
    <source>
        <dbReference type="ARBA" id="ARBA00022723"/>
    </source>
</evidence>